<dbReference type="PROSITE" id="PS50005">
    <property type="entry name" value="TPR"/>
    <property type="match status" value="1"/>
</dbReference>
<feature type="repeat" description="TPR" evidence="1">
    <location>
        <begin position="85"/>
        <end position="118"/>
    </location>
</feature>
<dbReference type="InterPro" id="IPR019734">
    <property type="entry name" value="TPR_rpt"/>
</dbReference>
<comment type="caution">
    <text evidence="3">The sequence shown here is derived from an EMBL/GenBank/DDBJ whole genome shotgun (WGS) entry which is preliminary data.</text>
</comment>
<reference evidence="3 4" key="1">
    <citation type="submission" date="2020-08" db="EMBL/GenBank/DDBJ databases">
        <title>Acidobacteriota in marine sediments use diverse sulfur dissimilation pathways.</title>
        <authorList>
            <person name="Wasmund K."/>
        </authorList>
    </citation>
    <scope>NUCLEOTIDE SEQUENCE [LARGE SCALE GENOMIC DNA]</scope>
    <source>
        <strain evidence="3">MAG AM4</strain>
    </source>
</reference>
<dbReference type="AlphaFoldDB" id="A0A8J7CDB5"/>
<accession>A0A8J7CDB5</accession>
<evidence type="ECO:0000256" key="1">
    <source>
        <dbReference type="PROSITE-ProRule" id="PRU00339"/>
    </source>
</evidence>
<evidence type="ECO:0000256" key="2">
    <source>
        <dbReference type="SAM" id="MobiDB-lite"/>
    </source>
</evidence>
<name>A0A8J7CDB5_9BACT</name>
<dbReference type="SMART" id="SM00028">
    <property type="entry name" value="TPR"/>
    <property type="match status" value="2"/>
</dbReference>
<keyword evidence="1" id="KW-0802">TPR repeat</keyword>
<dbReference type="InterPro" id="IPR011990">
    <property type="entry name" value="TPR-like_helical_dom_sf"/>
</dbReference>
<dbReference type="Proteomes" id="UP000648239">
    <property type="component" value="Unassembled WGS sequence"/>
</dbReference>
<dbReference type="SUPFAM" id="SSF48452">
    <property type="entry name" value="TPR-like"/>
    <property type="match status" value="1"/>
</dbReference>
<dbReference type="Gene3D" id="1.25.40.10">
    <property type="entry name" value="Tetratricopeptide repeat domain"/>
    <property type="match status" value="1"/>
</dbReference>
<evidence type="ECO:0000313" key="4">
    <source>
        <dbReference type="Proteomes" id="UP000648239"/>
    </source>
</evidence>
<evidence type="ECO:0000313" key="3">
    <source>
        <dbReference type="EMBL" id="MBD3868487.1"/>
    </source>
</evidence>
<dbReference type="NCBIfam" id="NF047558">
    <property type="entry name" value="TPR_END_plus"/>
    <property type="match status" value="1"/>
</dbReference>
<gene>
    <name evidence="3" type="ORF">IFK94_10225</name>
</gene>
<organism evidence="3 4">
    <name type="scientific">Candidatus Polarisedimenticola svalbardensis</name>
    <dbReference type="NCBI Taxonomy" id="2886004"/>
    <lineage>
        <taxon>Bacteria</taxon>
        <taxon>Pseudomonadati</taxon>
        <taxon>Acidobacteriota</taxon>
        <taxon>Candidatus Polarisedimenticolia</taxon>
        <taxon>Candidatus Polarisedimenticolales</taxon>
        <taxon>Candidatus Polarisedimenticolaceae</taxon>
        <taxon>Candidatus Polarisedimenticola</taxon>
    </lineage>
</organism>
<proteinExistence type="predicted"/>
<protein>
    <submittedName>
        <fullName evidence="3">Tetratricopeptide repeat protein</fullName>
    </submittedName>
</protein>
<dbReference type="EMBL" id="JACXWD010000033">
    <property type="protein sequence ID" value="MBD3868487.1"/>
    <property type="molecule type" value="Genomic_DNA"/>
</dbReference>
<feature type="compositionally biased region" description="Basic residues" evidence="2">
    <location>
        <begin position="1"/>
        <end position="11"/>
    </location>
</feature>
<feature type="region of interest" description="Disordered" evidence="2">
    <location>
        <begin position="1"/>
        <end position="21"/>
    </location>
</feature>
<dbReference type="Pfam" id="PF13414">
    <property type="entry name" value="TPR_11"/>
    <property type="match status" value="1"/>
</dbReference>
<sequence>MATKKKSKRREAKTAAQTDAYESSLKEFGTASKLLQKGDYSKAKEAFQAIAKGNPEERELVQRAETYVTICENKLAPAPGEPCTADDWYYQGVVNSNKGDHDEAIRCLGNALKQDPTSPKYLFARASAFGMQGNAQLAVADLRQAVLGDPAIRFQAVNDSDFEGIRDDAGFIDLIEPTPAEG</sequence>